<keyword evidence="7 8" id="KW-0804">Transcription</keyword>
<keyword evidence="6 8" id="KW-0238">DNA-binding</keyword>
<evidence type="ECO:0000313" key="10">
    <source>
        <dbReference type="EMBL" id="ETR69905.1"/>
    </source>
</evidence>
<evidence type="ECO:0000256" key="4">
    <source>
        <dbReference type="ARBA" id="ARBA00022840"/>
    </source>
</evidence>
<evidence type="ECO:0000256" key="5">
    <source>
        <dbReference type="ARBA" id="ARBA00023015"/>
    </source>
</evidence>
<sequence length="161" mass="18929">MKCPFCGDLDNKVIDSRLSKEGLAIRRRRECIKCDRRFTTYEVVEEIPLAIIKKDSRREPFNREKMRAGVLKACEKRNISIHDIDLLIDTVERELRECEDKEIPSAFIGKKIMDRLKKIDGVAYVRFASVYREFKDVAEFVTELEQYLQSNMNNHHSDNGK</sequence>
<dbReference type="PANTHER" id="PTHR30455">
    <property type="entry name" value="TRANSCRIPTIONAL REPRESSOR NRDR"/>
    <property type="match status" value="1"/>
</dbReference>
<evidence type="ECO:0000256" key="1">
    <source>
        <dbReference type="ARBA" id="ARBA00022491"/>
    </source>
</evidence>
<evidence type="ECO:0000256" key="6">
    <source>
        <dbReference type="ARBA" id="ARBA00023125"/>
    </source>
</evidence>
<keyword evidence="8" id="KW-0479">Metal-binding</keyword>
<keyword evidence="3 8" id="KW-0863">Zinc-finger</keyword>
<dbReference type="Pfam" id="PF03477">
    <property type="entry name" value="ATP-cone"/>
    <property type="match status" value="1"/>
</dbReference>
<dbReference type="AlphaFoldDB" id="A0A1V1P586"/>
<dbReference type="Proteomes" id="UP000189670">
    <property type="component" value="Unassembled WGS sequence"/>
</dbReference>
<dbReference type="PANTHER" id="PTHR30455:SF2">
    <property type="entry name" value="TRANSCRIPTIONAL REPRESSOR NRDR"/>
    <property type="match status" value="1"/>
</dbReference>
<comment type="similarity">
    <text evidence="8">Belongs to the NrdR family.</text>
</comment>
<dbReference type="PROSITE" id="PS51161">
    <property type="entry name" value="ATP_CONE"/>
    <property type="match status" value="1"/>
</dbReference>
<dbReference type="NCBIfam" id="TIGR00244">
    <property type="entry name" value="transcriptional regulator NrdR"/>
    <property type="match status" value="1"/>
</dbReference>
<keyword evidence="8" id="KW-0862">Zinc</keyword>
<feature type="zinc finger region" evidence="8">
    <location>
        <begin position="3"/>
        <end position="34"/>
    </location>
</feature>
<dbReference type="GO" id="GO:0003677">
    <property type="term" value="F:DNA binding"/>
    <property type="evidence" value="ECO:0007669"/>
    <property type="project" value="UniProtKB-KW"/>
</dbReference>
<keyword evidence="1 8" id="KW-0678">Repressor</keyword>
<evidence type="ECO:0000256" key="2">
    <source>
        <dbReference type="ARBA" id="ARBA00022741"/>
    </source>
</evidence>
<comment type="function">
    <text evidence="8">Negatively regulates transcription of bacterial ribonucleotide reductase nrd genes and operons by binding to NrdR-boxes.</text>
</comment>
<dbReference type="GO" id="GO:0005524">
    <property type="term" value="F:ATP binding"/>
    <property type="evidence" value="ECO:0007669"/>
    <property type="project" value="UniProtKB-UniRule"/>
</dbReference>
<dbReference type="EMBL" id="ATBP01000533">
    <property type="protein sequence ID" value="ETR69905.1"/>
    <property type="molecule type" value="Genomic_DNA"/>
</dbReference>
<evidence type="ECO:0000313" key="11">
    <source>
        <dbReference type="Proteomes" id="UP000189670"/>
    </source>
</evidence>
<keyword evidence="5 8" id="KW-0805">Transcription regulation</keyword>
<dbReference type="InterPro" id="IPR003796">
    <property type="entry name" value="RNR_NrdR-like"/>
</dbReference>
<dbReference type="InterPro" id="IPR005144">
    <property type="entry name" value="ATP-cone_dom"/>
</dbReference>
<evidence type="ECO:0000256" key="8">
    <source>
        <dbReference type="HAMAP-Rule" id="MF_00440"/>
    </source>
</evidence>
<evidence type="ECO:0000259" key="9">
    <source>
        <dbReference type="PROSITE" id="PS51161"/>
    </source>
</evidence>
<dbReference type="GO" id="GO:0008270">
    <property type="term" value="F:zinc ion binding"/>
    <property type="evidence" value="ECO:0007669"/>
    <property type="project" value="UniProtKB-UniRule"/>
</dbReference>
<comment type="cofactor">
    <cofactor evidence="8">
        <name>Zn(2+)</name>
        <dbReference type="ChEBI" id="CHEBI:29105"/>
    </cofactor>
    <text evidence="8">Binds 1 zinc ion.</text>
</comment>
<gene>
    <name evidence="8" type="primary">nrdR</name>
    <name evidence="10" type="ORF">OMM_03622</name>
</gene>
<accession>A0A1V1P586</accession>
<feature type="domain" description="ATP-cone" evidence="9">
    <location>
        <begin position="49"/>
        <end position="139"/>
    </location>
</feature>
<keyword evidence="4 8" id="KW-0067">ATP-binding</keyword>
<dbReference type="HAMAP" id="MF_00440">
    <property type="entry name" value="NrdR"/>
    <property type="match status" value="1"/>
</dbReference>
<proteinExistence type="inferred from homology"/>
<name>A0A1V1P586_9BACT</name>
<dbReference type="GO" id="GO:0045892">
    <property type="term" value="P:negative regulation of DNA-templated transcription"/>
    <property type="evidence" value="ECO:0007669"/>
    <property type="project" value="UniProtKB-UniRule"/>
</dbReference>
<reference evidence="11" key="1">
    <citation type="submission" date="2012-11" db="EMBL/GenBank/DDBJ databases">
        <authorList>
            <person name="Lucero-Rivera Y.E."/>
            <person name="Tovar-Ramirez D."/>
        </authorList>
    </citation>
    <scope>NUCLEOTIDE SEQUENCE [LARGE SCALE GENOMIC DNA]</scope>
    <source>
        <strain evidence="11">Araruama</strain>
    </source>
</reference>
<evidence type="ECO:0000256" key="3">
    <source>
        <dbReference type="ARBA" id="ARBA00022771"/>
    </source>
</evidence>
<comment type="caution">
    <text evidence="10">The sequence shown here is derived from an EMBL/GenBank/DDBJ whole genome shotgun (WGS) entry which is preliminary data.</text>
</comment>
<protein>
    <recommendedName>
        <fullName evidence="8">Transcriptional repressor NrdR</fullName>
    </recommendedName>
</protein>
<dbReference type="Pfam" id="PF22811">
    <property type="entry name" value="Zn_ribbon_NrdR"/>
    <property type="match status" value="1"/>
</dbReference>
<evidence type="ECO:0000256" key="7">
    <source>
        <dbReference type="ARBA" id="ARBA00023163"/>
    </source>
</evidence>
<keyword evidence="2 8" id="KW-0547">Nucleotide-binding</keyword>
<dbReference type="InterPro" id="IPR055173">
    <property type="entry name" value="NrdR-like_N"/>
</dbReference>
<organism evidence="10 11">
    <name type="scientific">Candidatus Magnetoglobus multicellularis str. Araruama</name>
    <dbReference type="NCBI Taxonomy" id="890399"/>
    <lineage>
        <taxon>Bacteria</taxon>
        <taxon>Pseudomonadati</taxon>
        <taxon>Thermodesulfobacteriota</taxon>
        <taxon>Desulfobacteria</taxon>
        <taxon>Desulfobacterales</taxon>
        <taxon>Desulfobacteraceae</taxon>
        <taxon>Candidatus Magnetoglobus</taxon>
    </lineage>
</organism>